<keyword evidence="3" id="KW-1185">Reference proteome</keyword>
<protein>
    <recommendedName>
        <fullName evidence="4">Glycosyltransferase RgtA/B/C/D-like domain-containing protein</fullName>
    </recommendedName>
</protein>
<dbReference type="EMBL" id="BMHT01000013">
    <property type="protein sequence ID" value="GGF27968.1"/>
    <property type="molecule type" value="Genomic_DNA"/>
</dbReference>
<evidence type="ECO:0000313" key="2">
    <source>
        <dbReference type="EMBL" id="GGF27968.1"/>
    </source>
</evidence>
<keyword evidence="1" id="KW-0812">Transmembrane</keyword>
<accession>A0ABQ1UVK7</accession>
<organism evidence="2 3">
    <name type="scientific">Hymenobacter cavernae</name>
    <dbReference type="NCBI Taxonomy" id="2044852"/>
    <lineage>
        <taxon>Bacteria</taxon>
        <taxon>Pseudomonadati</taxon>
        <taxon>Bacteroidota</taxon>
        <taxon>Cytophagia</taxon>
        <taxon>Cytophagales</taxon>
        <taxon>Hymenobacteraceae</taxon>
        <taxon>Hymenobacter</taxon>
    </lineage>
</organism>
<feature type="transmembrane region" description="Helical" evidence="1">
    <location>
        <begin position="434"/>
        <end position="453"/>
    </location>
</feature>
<proteinExistence type="predicted"/>
<name>A0ABQ1UVK7_9BACT</name>
<feature type="transmembrane region" description="Helical" evidence="1">
    <location>
        <begin position="375"/>
        <end position="393"/>
    </location>
</feature>
<keyword evidence="1" id="KW-0472">Membrane</keyword>
<dbReference type="Proteomes" id="UP000632273">
    <property type="component" value="Unassembled WGS sequence"/>
</dbReference>
<evidence type="ECO:0000313" key="3">
    <source>
        <dbReference type="Proteomes" id="UP000632273"/>
    </source>
</evidence>
<reference evidence="3" key="1">
    <citation type="journal article" date="2019" name="Int. J. Syst. Evol. Microbiol.">
        <title>The Global Catalogue of Microorganisms (GCM) 10K type strain sequencing project: providing services to taxonomists for standard genome sequencing and annotation.</title>
        <authorList>
            <consortium name="The Broad Institute Genomics Platform"/>
            <consortium name="The Broad Institute Genome Sequencing Center for Infectious Disease"/>
            <person name="Wu L."/>
            <person name="Ma J."/>
        </authorList>
    </citation>
    <scope>NUCLEOTIDE SEQUENCE [LARGE SCALE GENOMIC DNA]</scope>
    <source>
        <strain evidence="3">CGMCC 1.15197</strain>
    </source>
</reference>
<dbReference type="RefSeq" id="WP_188816317.1">
    <property type="nucleotide sequence ID" value="NZ_BMHT01000013.1"/>
</dbReference>
<feature type="transmembrane region" description="Helical" evidence="1">
    <location>
        <begin position="139"/>
        <end position="158"/>
    </location>
</feature>
<feature type="transmembrane region" description="Helical" evidence="1">
    <location>
        <begin position="344"/>
        <end position="363"/>
    </location>
</feature>
<sequence>MTQPFVSQWPFWRSSGWWFGSTFGLFYLYLHYCASGTTEFQYDAQAYWNQAYQLSEGHLLGERVHGSSLALLYYPAVLMVRHAGLTDTEVVQLMGAAMAALLFGVVAPALWQTVVVGSSLSGYRRGIFVGLGFLFWRDYFRFPLSDFPGLLALLGALLTASRSHRRLPGLGWVLTSGVLLALAVNLRPIYLLAVPAVVGVVLWHRTAVVSRRALVISLLVLFSGFSVASLPQLLLNIDRFHSYSPLVDGGGLLLWQLNKGLVIQKYETNVGTGYPVAQVIFRDVAGQALLSHDSLLVIPSRRAYLLFAMRHPVDMIALYARHLFNGLDVQYTSPYIVLVQQSTVGLALVNYTLQFGCLLLLFSRRAGNRLTTTQGLCLLAVLLPCVLVAPFAMECRFLLALHVLLYAVLCFGWPAGGPWVSLAPPVRWRLVSAYVLYMLLCLALSSATQATLVGQPKLFQP</sequence>
<keyword evidence="1" id="KW-1133">Transmembrane helix</keyword>
<evidence type="ECO:0000256" key="1">
    <source>
        <dbReference type="SAM" id="Phobius"/>
    </source>
</evidence>
<evidence type="ECO:0008006" key="4">
    <source>
        <dbReference type="Google" id="ProtNLM"/>
    </source>
</evidence>
<feature type="transmembrane region" description="Helical" evidence="1">
    <location>
        <begin position="170"/>
        <end position="193"/>
    </location>
</feature>
<gene>
    <name evidence="2" type="ORF">GCM10011383_44610</name>
</gene>
<feature type="transmembrane region" description="Helical" evidence="1">
    <location>
        <begin position="15"/>
        <end position="32"/>
    </location>
</feature>
<feature type="transmembrane region" description="Helical" evidence="1">
    <location>
        <begin position="213"/>
        <end position="235"/>
    </location>
</feature>
<feature type="transmembrane region" description="Helical" evidence="1">
    <location>
        <begin position="399"/>
        <end position="422"/>
    </location>
</feature>
<comment type="caution">
    <text evidence="2">The sequence shown here is derived from an EMBL/GenBank/DDBJ whole genome shotgun (WGS) entry which is preliminary data.</text>
</comment>
<feature type="transmembrane region" description="Helical" evidence="1">
    <location>
        <begin position="90"/>
        <end position="111"/>
    </location>
</feature>